<feature type="chain" id="PRO_5046019547" evidence="1">
    <location>
        <begin position="39"/>
        <end position="327"/>
    </location>
</feature>
<name>A0ABN7Y3E4_9BURK</name>
<feature type="signal peptide" evidence="1">
    <location>
        <begin position="1"/>
        <end position="38"/>
    </location>
</feature>
<dbReference type="Proteomes" id="UP000706525">
    <property type="component" value="Unassembled WGS sequence"/>
</dbReference>
<accession>A0ABN7Y3E4</accession>
<dbReference type="EMBL" id="CAJZAG010000002">
    <property type="protein sequence ID" value="CAG9167867.1"/>
    <property type="molecule type" value="Genomic_DNA"/>
</dbReference>
<dbReference type="RefSeq" id="WP_223984099.1">
    <property type="nucleotide sequence ID" value="NZ_CAJZAG010000002.1"/>
</dbReference>
<gene>
    <name evidence="2" type="primary">ssuA_4</name>
    <name evidence="2" type="ORF">LMG32289_01522</name>
</gene>
<dbReference type="PROSITE" id="PS51318">
    <property type="entry name" value="TAT"/>
    <property type="match status" value="1"/>
</dbReference>
<keyword evidence="1" id="KW-0732">Signal</keyword>
<dbReference type="PANTHER" id="PTHR30024">
    <property type="entry name" value="ALIPHATIC SULFONATES-BINDING PROTEIN-RELATED"/>
    <property type="match status" value="1"/>
</dbReference>
<organism evidence="2 3">
    <name type="scientific">Cupriavidus pampae</name>
    <dbReference type="NCBI Taxonomy" id="659251"/>
    <lineage>
        <taxon>Bacteria</taxon>
        <taxon>Pseudomonadati</taxon>
        <taxon>Pseudomonadota</taxon>
        <taxon>Betaproteobacteria</taxon>
        <taxon>Burkholderiales</taxon>
        <taxon>Burkholderiaceae</taxon>
        <taxon>Cupriavidus</taxon>
    </lineage>
</organism>
<dbReference type="CDD" id="cd13558">
    <property type="entry name" value="PBP2_SsuA_like_2"/>
    <property type="match status" value="1"/>
</dbReference>
<evidence type="ECO:0000313" key="2">
    <source>
        <dbReference type="EMBL" id="CAG9167867.1"/>
    </source>
</evidence>
<dbReference type="PANTHER" id="PTHR30024:SF48">
    <property type="entry name" value="ABC TRANSPORTER SUBSTRATE-BINDING PROTEIN"/>
    <property type="match status" value="1"/>
</dbReference>
<dbReference type="SUPFAM" id="SSF53850">
    <property type="entry name" value="Periplasmic binding protein-like II"/>
    <property type="match status" value="1"/>
</dbReference>
<keyword evidence="3" id="KW-1185">Reference proteome</keyword>
<dbReference type="InterPro" id="IPR006311">
    <property type="entry name" value="TAT_signal"/>
</dbReference>
<dbReference type="Gene3D" id="3.40.190.10">
    <property type="entry name" value="Periplasmic binding protein-like II"/>
    <property type="match status" value="2"/>
</dbReference>
<reference evidence="2 3" key="1">
    <citation type="submission" date="2021-08" db="EMBL/GenBank/DDBJ databases">
        <authorList>
            <person name="Peeters C."/>
        </authorList>
    </citation>
    <scope>NUCLEOTIDE SEQUENCE [LARGE SCALE GENOMIC DNA]</scope>
    <source>
        <strain evidence="2 3">LMG 32289</strain>
    </source>
</reference>
<comment type="caution">
    <text evidence="2">The sequence shown here is derived from an EMBL/GenBank/DDBJ whole genome shotgun (WGS) entry which is preliminary data.</text>
</comment>
<protein>
    <submittedName>
        <fullName evidence="2">Aliphatic sulfonates-binding protein</fullName>
    </submittedName>
</protein>
<evidence type="ECO:0000256" key="1">
    <source>
        <dbReference type="SAM" id="SignalP"/>
    </source>
</evidence>
<sequence>MRRDISLSRRNFLFSAPALAGAAAVATAGLGLASTAQAADVTLVLGDQAGLLRGLVEASGVLKDVGFKYRWASFQGAAPLFEAQHANAVDVAWGGDLPILAASIGDPNFRIVTTLGGQPSSLGLLVHEDSKLRSVADLKGQTVIISSARGSVAQYQLYGALAEVGLKPTDVTVRFVLPTDAAAAFASRQIEVWGTFDPYFGVAQQRGARVLRDGSRINSGLFFVTAPQPSLTDPGKRAALAGYLAALQRAGTWARANPDAYTRLYAELTKVQPEAARIITNRSFVNIRRFTDEDVATLQKVSDAASGWGILPRRVDVQAIAEQKLVA</sequence>
<dbReference type="Pfam" id="PF13379">
    <property type="entry name" value="NMT1_2"/>
    <property type="match status" value="1"/>
</dbReference>
<proteinExistence type="predicted"/>
<evidence type="ECO:0000313" key="3">
    <source>
        <dbReference type="Proteomes" id="UP000706525"/>
    </source>
</evidence>